<protein>
    <submittedName>
        <fullName evidence="1">LysR family transcriptional regulator</fullName>
    </submittedName>
</protein>
<accession>A0A2Z5ZMY7</accession>
<sequence length="56" mass="6482">MKLRAISPHKMRKKDVKVLFQRNKFQLTAINIFSKHIVTTSPPSAPRHLPLPHRAV</sequence>
<organism evidence="1 2">
    <name type="scientific">Acetobacter orientalis</name>
    <dbReference type="NCBI Taxonomy" id="146474"/>
    <lineage>
        <taxon>Bacteria</taxon>
        <taxon>Pseudomonadati</taxon>
        <taxon>Pseudomonadota</taxon>
        <taxon>Alphaproteobacteria</taxon>
        <taxon>Acetobacterales</taxon>
        <taxon>Acetobacteraceae</taxon>
        <taxon>Acetobacter</taxon>
    </lineage>
</organism>
<gene>
    <name evidence="1" type="ORF">AcetOrient_orf04840</name>
</gene>
<proteinExistence type="predicted"/>
<reference evidence="1 2" key="1">
    <citation type="submission" date="2018-02" db="EMBL/GenBank/DDBJ databases">
        <title>Acetobacter orientalis genome.</title>
        <authorList>
            <person name="Nakashima N."/>
            <person name="Tamura T."/>
        </authorList>
    </citation>
    <scope>NUCLEOTIDE SEQUENCE [LARGE SCALE GENOMIC DNA]</scope>
    <source>
        <strain evidence="1 2">FAN1</strain>
    </source>
</reference>
<dbReference type="AlphaFoldDB" id="A0A2Z5ZMY7"/>
<evidence type="ECO:0000313" key="1">
    <source>
        <dbReference type="EMBL" id="BBC81557.1"/>
    </source>
</evidence>
<dbReference type="KEGG" id="aot:AcetOri_orf04840"/>
<evidence type="ECO:0000313" key="2">
    <source>
        <dbReference type="Proteomes" id="UP000270034"/>
    </source>
</evidence>
<dbReference type="Proteomes" id="UP000270034">
    <property type="component" value="Chromosome"/>
</dbReference>
<dbReference type="EMBL" id="AP018515">
    <property type="protein sequence ID" value="BBC81557.1"/>
    <property type="molecule type" value="Genomic_DNA"/>
</dbReference>
<name>A0A2Z5ZMY7_9PROT</name>